<comment type="caution">
    <text evidence="1">The sequence shown here is derived from an EMBL/GenBank/DDBJ whole genome shotgun (WGS) entry which is preliminary data.</text>
</comment>
<evidence type="ECO:0000313" key="1">
    <source>
        <dbReference type="EMBL" id="PWA82839.1"/>
    </source>
</evidence>
<keyword evidence="2" id="KW-1185">Reference proteome</keyword>
<keyword evidence="1" id="KW-0548">Nucleotidyltransferase</keyword>
<evidence type="ECO:0000313" key="2">
    <source>
        <dbReference type="Proteomes" id="UP000245207"/>
    </source>
</evidence>
<protein>
    <submittedName>
        <fullName evidence="1">RNA-directed DNA polymerase, eukaryota, Reverse transcriptase zinc-binding domain protein</fullName>
    </submittedName>
</protein>
<dbReference type="AlphaFoldDB" id="A0A2U1PAT2"/>
<keyword evidence="1" id="KW-0808">Transferase</keyword>
<dbReference type="OrthoDB" id="1935089at2759"/>
<dbReference type="EMBL" id="PKPP01001425">
    <property type="protein sequence ID" value="PWA82839.1"/>
    <property type="molecule type" value="Genomic_DNA"/>
</dbReference>
<name>A0A2U1PAT2_ARTAN</name>
<organism evidence="1 2">
    <name type="scientific">Artemisia annua</name>
    <name type="common">Sweet wormwood</name>
    <dbReference type="NCBI Taxonomy" id="35608"/>
    <lineage>
        <taxon>Eukaryota</taxon>
        <taxon>Viridiplantae</taxon>
        <taxon>Streptophyta</taxon>
        <taxon>Embryophyta</taxon>
        <taxon>Tracheophyta</taxon>
        <taxon>Spermatophyta</taxon>
        <taxon>Magnoliopsida</taxon>
        <taxon>eudicotyledons</taxon>
        <taxon>Gunneridae</taxon>
        <taxon>Pentapetalae</taxon>
        <taxon>asterids</taxon>
        <taxon>campanulids</taxon>
        <taxon>Asterales</taxon>
        <taxon>Asteraceae</taxon>
        <taxon>Asteroideae</taxon>
        <taxon>Anthemideae</taxon>
        <taxon>Artemisiinae</taxon>
        <taxon>Artemisia</taxon>
    </lineage>
</organism>
<keyword evidence="1" id="KW-0695">RNA-directed DNA polymerase</keyword>
<reference evidence="1 2" key="1">
    <citation type="journal article" date="2018" name="Mol. Plant">
        <title>The genome of Artemisia annua provides insight into the evolution of Asteraceae family and artemisinin biosynthesis.</title>
        <authorList>
            <person name="Shen Q."/>
            <person name="Zhang L."/>
            <person name="Liao Z."/>
            <person name="Wang S."/>
            <person name="Yan T."/>
            <person name="Shi P."/>
            <person name="Liu M."/>
            <person name="Fu X."/>
            <person name="Pan Q."/>
            <person name="Wang Y."/>
            <person name="Lv Z."/>
            <person name="Lu X."/>
            <person name="Zhang F."/>
            <person name="Jiang W."/>
            <person name="Ma Y."/>
            <person name="Chen M."/>
            <person name="Hao X."/>
            <person name="Li L."/>
            <person name="Tang Y."/>
            <person name="Lv G."/>
            <person name="Zhou Y."/>
            <person name="Sun X."/>
            <person name="Brodelius P.E."/>
            <person name="Rose J.K.C."/>
            <person name="Tang K."/>
        </authorList>
    </citation>
    <scope>NUCLEOTIDE SEQUENCE [LARGE SCALE GENOMIC DNA]</scope>
    <source>
        <strain evidence="2">cv. Huhao1</strain>
        <tissue evidence="1">Leaf</tissue>
    </source>
</reference>
<gene>
    <name evidence="1" type="ORF">CTI12_AA041280</name>
</gene>
<accession>A0A2U1PAT2</accession>
<dbReference type="GO" id="GO:0003964">
    <property type="term" value="F:RNA-directed DNA polymerase activity"/>
    <property type="evidence" value="ECO:0007669"/>
    <property type="project" value="UniProtKB-KW"/>
</dbReference>
<proteinExistence type="predicted"/>
<sequence>MTRLELFRIKSMWGNYAFDYACSMSRGRSGGLISVWDPNYFVKDQIWCDDCYIIVQGKWANSDDVFFMINIYGPHEMPAKSSLWSRMLDFIATHEGDSNQCLTFHEKLKYIKQKIKAWIHNAKQGDVSRYQEVKLRLIEIEEKIDERVASDEERQERMNLLKECDDLNKLEQMDTFQKARVKWDVEGDENSKIFHRMLKQKRHQQTVKGIMINGEWVTNPQHVKMAFMNFYKEKFDDHASTVNFSPVTPQSRLNEVECSALECRLYCMWCLELLLDSLLLDLVKFL</sequence>
<dbReference type="Proteomes" id="UP000245207">
    <property type="component" value="Unassembled WGS sequence"/>
</dbReference>